<dbReference type="EMBL" id="CM001880">
    <property type="protein sequence ID" value="EOX97575.1"/>
    <property type="molecule type" value="Genomic_DNA"/>
</dbReference>
<keyword evidence="5" id="KW-1185">Reference proteome</keyword>
<dbReference type="PANTHER" id="PTHR47592">
    <property type="entry name" value="PBF68 PROTEIN"/>
    <property type="match status" value="1"/>
</dbReference>
<dbReference type="Pfam" id="PF22936">
    <property type="entry name" value="Pol_BBD"/>
    <property type="match status" value="1"/>
</dbReference>
<dbReference type="HOGENOM" id="CLU_1047366_0_0_1"/>
<evidence type="ECO:0000256" key="2">
    <source>
        <dbReference type="SAM" id="MobiDB-lite"/>
    </source>
</evidence>
<feature type="domain" description="CCHC-type" evidence="3">
    <location>
        <begin position="47"/>
        <end position="61"/>
    </location>
</feature>
<reference evidence="4 5" key="1">
    <citation type="journal article" date="2013" name="Genome Biol.">
        <title>The genome sequence of the most widely cultivated cacao type and its use to identify candidate genes regulating pod color.</title>
        <authorList>
            <person name="Motamayor J.C."/>
            <person name="Mockaitis K."/>
            <person name="Schmutz J."/>
            <person name="Haiminen N."/>
            <person name="Iii D.L."/>
            <person name="Cornejo O."/>
            <person name="Findley S.D."/>
            <person name="Zheng P."/>
            <person name="Utro F."/>
            <person name="Royaert S."/>
            <person name="Saski C."/>
            <person name="Jenkins J."/>
            <person name="Podicheti R."/>
            <person name="Zhao M."/>
            <person name="Scheffler B.E."/>
            <person name="Stack J.C."/>
            <person name="Feltus F.A."/>
            <person name="Mustiga G.M."/>
            <person name="Amores F."/>
            <person name="Phillips W."/>
            <person name="Marelli J.P."/>
            <person name="May G.D."/>
            <person name="Shapiro H."/>
            <person name="Ma J."/>
            <person name="Bustamante C.D."/>
            <person name="Schnell R.J."/>
            <person name="Main D."/>
            <person name="Gilbert D."/>
            <person name="Parida L."/>
            <person name="Kuhn D.N."/>
        </authorList>
    </citation>
    <scope>NUCLEOTIDE SEQUENCE [LARGE SCALE GENOMIC DNA]</scope>
    <source>
        <strain evidence="5">cv. Matina 1-6</strain>
    </source>
</reference>
<organism evidence="4 5">
    <name type="scientific">Theobroma cacao</name>
    <name type="common">Cacao</name>
    <name type="synonym">Cocoa</name>
    <dbReference type="NCBI Taxonomy" id="3641"/>
    <lineage>
        <taxon>Eukaryota</taxon>
        <taxon>Viridiplantae</taxon>
        <taxon>Streptophyta</taxon>
        <taxon>Embryophyta</taxon>
        <taxon>Tracheophyta</taxon>
        <taxon>Spermatophyta</taxon>
        <taxon>Magnoliopsida</taxon>
        <taxon>eudicotyledons</taxon>
        <taxon>Gunneridae</taxon>
        <taxon>Pentapetalae</taxon>
        <taxon>rosids</taxon>
        <taxon>malvids</taxon>
        <taxon>Malvales</taxon>
        <taxon>Malvaceae</taxon>
        <taxon>Byttnerioideae</taxon>
        <taxon>Theobroma</taxon>
    </lineage>
</organism>
<keyword evidence="1" id="KW-0863">Zinc-finger</keyword>
<accession>A0A061DY00</accession>
<dbReference type="PROSITE" id="PS50158">
    <property type="entry name" value="ZF_CCHC"/>
    <property type="match status" value="1"/>
</dbReference>
<evidence type="ECO:0000313" key="5">
    <source>
        <dbReference type="Proteomes" id="UP000026915"/>
    </source>
</evidence>
<feature type="compositionally biased region" description="Basic and acidic residues" evidence="2">
    <location>
        <begin position="1"/>
        <end position="16"/>
    </location>
</feature>
<dbReference type="Proteomes" id="UP000026915">
    <property type="component" value="Chromosome 2"/>
</dbReference>
<dbReference type="InParanoid" id="A0A061DY00"/>
<feature type="region of interest" description="Disordered" evidence="2">
    <location>
        <begin position="1"/>
        <end position="42"/>
    </location>
</feature>
<proteinExistence type="predicted"/>
<keyword evidence="1" id="KW-0862">Zinc</keyword>
<dbReference type="GO" id="GO:0003676">
    <property type="term" value="F:nucleic acid binding"/>
    <property type="evidence" value="ECO:0007669"/>
    <property type="project" value="InterPro"/>
</dbReference>
<name>A0A061DY00_THECC</name>
<dbReference type="AlphaFoldDB" id="A0A061DY00"/>
<dbReference type="SUPFAM" id="SSF57756">
    <property type="entry name" value="Retrovirus zinc finger-like domains"/>
    <property type="match status" value="1"/>
</dbReference>
<dbReference type="InterPro" id="IPR036875">
    <property type="entry name" value="Znf_CCHC_sf"/>
</dbReference>
<evidence type="ECO:0000256" key="1">
    <source>
        <dbReference type="PROSITE-ProRule" id="PRU00047"/>
    </source>
</evidence>
<dbReference type="InterPro" id="IPR054722">
    <property type="entry name" value="PolX-like_BBD"/>
</dbReference>
<gene>
    <name evidence="4" type="ORF">TCM_006559</name>
</gene>
<evidence type="ECO:0000259" key="3">
    <source>
        <dbReference type="PROSITE" id="PS50158"/>
    </source>
</evidence>
<dbReference type="Gene3D" id="4.10.60.10">
    <property type="entry name" value="Zinc finger, CCHC-type"/>
    <property type="match status" value="1"/>
</dbReference>
<protein>
    <recommendedName>
        <fullName evidence="3">CCHC-type domain-containing protein</fullName>
    </recommendedName>
</protein>
<dbReference type="Gramene" id="EOX97575">
    <property type="protein sequence ID" value="EOX97575"/>
    <property type="gene ID" value="TCM_006559"/>
</dbReference>
<dbReference type="SMART" id="SM00343">
    <property type="entry name" value="ZnF_C2HC"/>
    <property type="match status" value="1"/>
</dbReference>
<keyword evidence="1" id="KW-0479">Metal-binding</keyword>
<evidence type="ECO:0000313" key="4">
    <source>
        <dbReference type="EMBL" id="EOX97575.1"/>
    </source>
</evidence>
<dbReference type="Pfam" id="PF00098">
    <property type="entry name" value="zf-CCHC"/>
    <property type="match status" value="1"/>
</dbReference>
<dbReference type="GO" id="GO:0008270">
    <property type="term" value="F:zinc ion binding"/>
    <property type="evidence" value="ECO:0007669"/>
    <property type="project" value="UniProtKB-KW"/>
</dbReference>
<dbReference type="eggNOG" id="KOG0017">
    <property type="taxonomic scope" value="Eukaryota"/>
</dbReference>
<sequence length="266" mass="30116">MSREARKKSKEGDRDPSGLALVIEVRKKKSTGKGSKGGKSRSNNVQCFQCKRYGHIKRDCPTKEDESNENKGECAFVAEGDDCDVLTISKNMDANSDLYLDFASATHIYYQKDCFDLPQEGVAENLTLGNKSIMKVMGLRVVKIKMFDRVVRFLGGMAYVLEMRKNLISLSLLDSKGYGYSACDEVVKVTQGDMVLMMGNLHNDLYRLEYNNPRLDPKRVPKFIGLSSFKFHAMTKINRLLEQPIMGFKLFGSVKVCEVFDWVLRS</sequence>
<dbReference type="InterPro" id="IPR001878">
    <property type="entry name" value="Znf_CCHC"/>
</dbReference>
<dbReference type="PANTHER" id="PTHR47592:SF31">
    <property type="entry name" value="ZINC FINGER, CCHC-TYPE-RELATED"/>
    <property type="match status" value="1"/>
</dbReference>
<feature type="compositionally biased region" description="Basic residues" evidence="2">
    <location>
        <begin position="26"/>
        <end position="39"/>
    </location>
</feature>